<comment type="caution">
    <text evidence="2">The sequence shown here is derived from an EMBL/GenBank/DDBJ whole genome shotgun (WGS) entry which is preliminary data.</text>
</comment>
<organism evidence="2 3">
    <name type="scientific">Paenarthrobacter aromaticivorans</name>
    <dbReference type="NCBI Taxonomy" id="2849150"/>
    <lineage>
        <taxon>Bacteria</taxon>
        <taxon>Bacillati</taxon>
        <taxon>Actinomycetota</taxon>
        <taxon>Actinomycetes</taxon>
        <taxon>Micrococcales</taxon>
        <taxon>Micrococcaceae</taxon>
        <taxon>Paenarthrobacter</taxon>
    </lineage>
</organism>
<evidence type="ECO:0000313" key="2">
    <source>
        <dbReference type="EMBL" id="MBU8866630.1"/>
    </source>
</evidence>
<protein>
    <submittedName>
        <fullName evidence="2">Uncharacterized protein</fullName>
    </submittedName>
</protein>
<feature type="region of interest" description="Disordered" evidence="1">
    <location>
        <begin position="94"/>
        <end position="128"/>
    </location>
</feature>
<name>A0ABS6I4J4_9MICC</name>
<proteinExistence type="predicted"/>
<dbReference type="Proteomes" id="UP000824166">
    <property type="component" value="Unassembled WGS sequence"/>
</dbReference>
<accession>A0ABS6I4J4</accession>
<evidence type="ECO:0000313" key="3">
    <source>
        <dbReference type="Proteomes" id="UP000824166"/>
    </source>
</evidence>
<feature type="compositionally biased region" description="Basic and acidic residues" evidence="1">
    <location>
        <begin position="11"/>
        <end position="25"/>
    </location>
</feature>
<keyword evidence="3" id="KW-1185">Reference proteome</keyword>
<feature type="region of interest" description="Disordered" evidence="1">
    <location>
        <begin position="1"/>
        <end position="38"/>
    </location>
</feature>
<dbReference type="RefSeq" id="WP_216924779.1">
    <property type="nucleotide sequence ID" value="NZ_JAHOPC010000005.1"/>
</dbReference>
<evidence type="ECO:0000256" key="1">
    <source>
        <dbReference type="SAM" id="MobiDB-lite"/>
    </source>
</evidence>
<reference evidence="2 3" key="1">
    <citation type="submission" date="2021-06" db="EMBL/GenBank/DDBJ databases">
        <authorList>
            <person name="Jeong J.W."/>
        </authorList>
    </citation>
    <scope>NUCLEOTIDE SEQUENCE [LARGE SCALE GENOMIC DNA]</scope>
    <source>
        <strain evidence="2 3">MMS21-TAE1-1</strain>
    </source>
</reference>
<sequence length="128" mass="14150">MSGSFPAARRHPGDRIMSRLTHEPQRGNGHRSRSTTATALALSRRIRGLEPYEGPAGALLPAARFACKPLLSGTEGGHEIHLRELGRRGMHLHRHMENIDDGDITFSDDLPERPATVESRFNPDAESH</sequence>
<gene>
    <name evidence="2" type="ORF">KSW38_10045</name>
</gene>
<dbReference type="EMBL" id="JAHOPC010000005">
    <property type="protein sequence ID" value="MBU8866630.1"/>
    <property type="molecule type" value="Genomic_DNA"/>
</dbReference>